<feature type="compositionally biased region" description="Low complexity" evidence="5">
    <location>
        <begin position="21"/>
        <end position="35"/>
    </location>
</feature>
<evidence type="ECO:0000256" key="4">
    <source>
        <dbReference type="ARBA" id="ARBA00023136"/>
    </source>
</evidence>
<feature type="transmembrane region" description="Helical" evidence="6">
    <location>
        <begin position="144"/>
        <end position="167"/>
    </location>
</feature>
<feature type="transmembrane region" description="Helical" evidence="6">
    <location>
        <begin position="179"/>
        <end position="201"/>
    </location>
</feature>
<dbReference type="GO" id="GO:0016020">
    <property type="term" value="C:membrane"/>
    <property type="evidence" value="ECO:0007669"/>
    <property type="project" value="UniProtKB-SubCell"/>
</dbReference>
<evidence type="ECO:0000256" key="6">
    <source>
        <dbReference type="SAM" id="Phobius"/>
    </source>
</evidence>
<evidence type="ECO:0000256" key="2">
    <source>
        <dbReference type="ARBA" id="ARBA00022692"/>
    </source>
</evidence>
<feature type="compositionally biased region" description="Polar residues" evidence="5">
    <location>
        <begin position="37"/>
        <end position="53"/>
    </location>
</feature>
<dbReference type="InterPro" id="IPR006977">
    <property type="entry name" value="Yip1_dom"/>
</dbReference>
<evidence type="ECO:0000313" key="8">
    <source>
        <dbReference type="EMBL" id="TKA93652.1"/>
    </source>
</evidence>
<dbReference type="AlphaFoldDB" id="A0A4U0YMT5"/>
<feature type="transmembrane region" description="Helical" evidence="6">
    <location>
        <begin position="108"/>
        <end position="132"/>
    </location>
</feature>
<feature type="region of interest" description="Disordered" evidence="5">
    <location>
        <begin position="1"/>
        <end position="54"/>
    </location>
</feature>
<gene>
    <name evidence="8" type="ORF">FA869_05755</name>
</gene>
<dbReference type="EMBL" id="SWAV01000001">
    <property type="protein sequence ID" value="TKA93652.1"/>
    <property type="molecule type" value="Genomic_DNA"/>
</dbReference>
<organism evidence="8 9">
    <name type="scientific">Halopseudomonas bauzanensis</name>
    <dbReference type="NCBI Taxonomy" id="653930"/>
    <lineage>
        <taxon>Bacteria</taxon>
        <taxon>Pseudomonadati</taxon>
        <taxon>Pseudomonadota</taxon>
        <taxon>Gammaproteobacteria</taxon>
        <taxon>Pseudomonadales</taxon>
        <taxon>Pseudomonadaceae</taxon>
        <taxon>Halopseudomonas</taxon>
    </lineage>
</organism>
<dbReference type="Proteomes" id="UP000305198">
    <property type="component" value="Unassembled WGS sequence"/>
</dbReference>
<feature type="transmembrane region" description="Helical" evidence="6">
    <location>
        <begin position="240"/>
        <end position="262"/>
    </location>
</feature>
<feature type="transmembrane region" description="Helical" evidence="6">
    <location>
        <begin position="207"/>
        <end position="228"/>
    </location>
</feature>
<evidence type="ECO:0000259" key="7">
    <source>
        <dbReference type="Pfam" id="PF04893"/>
    </source>
</evidence>
<name>A0A4U0YMT5_9GAMM</name>
<comment type="subcellular location">
    <subcellularLocation>
        <location evidence="1">Membrane</location>
        <topology evidence="1">Multi-pass membrane protein</topology>
    </subcellularLocation>
</comment>
<reference evidence="8 9" key="1">
    <citation type="submission" date="2019-04" db="EMBL/GenBank/DDBJ databases">
        <title>Crypto-aerobic microbial life in anoxic (sulfidic) marine sediments.</title>
        <authorList>
            <person name="Bhattacharya S."/>
            <person name="Roy C."/>
            <person name="Mondal N."/>
            <person name="Sarkar J."/>
            <person name="Mandal S."/>
            <person name="Rameez M.J."/>
            <person name="Ghosh W."/>
        </authorList>
    </citation>
    <scope>NUCLEOTIDE SEQUENCE [LARGE SCALE GENOMIC DNA]</scope>
    <source>
        <strain evidence="8 9">SBBB</strain>
    </source>
</reference>
<dbReference type="Pfam" id="PF04893">
    <property type="entry name" value="Yip1"/>
    <property type="match status" value="1"/>
</dbReference>
<keyword evidence="3 6" id="KW-1133">Transmembrane helix</keyword>
<proteinExistence type="predicted"/>
<evidence type="ECO:0000256" key="5">
    <source>
        <dbReference type="SAM" id="MobiDB-lite"/>
    </source>
</evidence>
<protein>
    <submittedName>
        <fullName evidence="8">YIP1 family protein</fullName>
    </submittedName>
</protein>
<keyword evidence="4 6" id="KW-0472">Membrane</keyword>
<keyword evidence="2 6" id="KW-0812">Transmembrane</keyword>
<sequence>MAQAALRPDGPAPATFRKSETSNNPSGNGTGNIIPRSSCSTDCPTGTPGNEASQGLGRGCIRTFWDTHIQQGRIPMFRHVPGLFYAPSATWNRIHDDIEHSPCGFLPLLLIGSLIPALCIYYGAAIAGWSLFGSEQQKFLSQSSAAMLALAVWLAYVTNVIIMGWMIRWVLFRTPVRPSALRGMAFATFLSVPFMLGALAALLPERWLILLVIPLVGGYSALHLYLGLPIYMQLSKSKAYFYATCILAVGLLTMLCVGLFYLESWRAISPPGEYQSIEERRVEQLSP</sequence>
<comment type="caution">
    <text evidence="8">The sequence shown here is derived from an EMBL/GenBank/DDBJ whole genome shotgun (WGS) entry which is preliminary data.</text>
</comment>
<evidence type="ECO:0000256" key="3">
    <source>
        <dbReference type="ARBA" id="ARBA00022989"/>
    </source>
</evidence>
<feature type="domain" description="Yip1" evidence="7">
    <location>
        <begin position="82"/>
        <end position="255"/>
    </location>
</feature>
<accession>A0A4U0YMT5</accession>
<evidence type="ECO:0000256" key="1">
    <source>
        <dbReference type="ARBA" id="ARBA00004141"/>
    </source>
</evidence>
<evidence type="ECO:0000313" key="9">
    <source>
        <dbReference type="Proteomes" id="UP000305198"/>
    </source>
</evidence>